<name>A0A371G637_MUCPR</name>
<reference evidence="1" key="1">
    <citation type="submission" date="2018-05" db="EMBL/GenBank/DDBJ databases">
        <title>Draft genome of Mucuna pruriens seed.</title>
        <authorList>
            <person name="Nnadi N.E."/>
            <person name="Vos R."/>
            <person name="Hasami M.H."/>
            <person name="Devisetty U.K."/>
            <person name="Aguiy J.C."/>
        </authorList>
    </citation>
    <scope>NUCLEOTIDE SEQUENCE [LARGE SCALE GENOMIC DNA]</scope>
    <source>
        <strain evidence="1">JCA_2017</strain>
    </source>
</reference>
<keyword evidence="2" id="KW-1185">Reference proteome</keyword>
<dbReference type="OrthoDB" id="6768897at2759"/>
<sequence length="103" mass="12048">MSIELKFFLGLQIKQVEDGIYIHQTKYFNLDDYKSMYTLIHLTSILTLDDSNKKVDQSAYIGTTNLGLWFKKSDKYKLKGYYDVDYDGDQIERKNISGGCHFI</sequence>
<comment type="caution">
    <text evidence="1">The sequence shown here is derived from an EMBL/GenBank/DDBJ whole genome shotgun (WGS) entry which is preliminary data.</text>
</comment>
<evidence type="ECO:0000313" key="1">
    <source>
        <dbReference type="EMBL" id="RDX86022.1"/>
    </source>
</evidence>
<gene>
    <name evidence="1" type="ORF">CR513_32699</name>
</gene>
<evidence type="ECO:0000313" key="2">
    <source>
        <dbReference type="Proteomes" id="UP000257109"/>
    </source>
</evidence>
<dbReference type="Proteomes" id="UP000257109">
    <property type="component" value="Unassembled WGS sequence"/>
</dbReference>
<organism evidence="1 2">
    <name type="scientific">Mucuna pruriens</name>
    <name type="common">Velvet bean</name>
    <name type="synonym">Dolichos pruriens</name>
    <dbReference type="NCBI Taxonomy" id="157652"/>
    <lineage>
        <taxon>Eukaryota</taxon>
        <taxon>Viridiplantae</taxon>
        <taxon>Streptophyta</taxon>
        <taxon>Embryophyta</taxon>
        <taxon>Tracheophyta</taxon>
        <taxon>Spermatophyta</taxon>
        <taxon>Magnoliopsida</taxon>
        <taxon>eudicotyledons</taxon>
        <taxon>Gunneridae</taxon>
        <taxon>Pentapetalae</taxon>
        <taxon>rosids</taxon>
        <taxon>fabids</taxon>
        <taxon>Fabales</taxon>
        <taxon>Fabaceae</taxon>
        <taxon>Papilionoideae</taxon>
        <taxon>50 kb inversion clade</taxon>
        <taxon>NPAAA clade</taxon>
        <taxon>indigoferoid/millettioid clade</taxon>
        <taxon>Phaseoleae</taxon>
        <taxon>Mucuna</taxon>
    </lineage>
</organism>
<dbReference type="EMBL" id="QJKJ01006639">
    <property type="protein sequence ID" value="RDX86022.1"/>
    <property type="molecule type" value="Genomic_DNA"/>
</dbReference>
<protein>
    <submittedName>
        <fullName evidence="1">Uncharacterized protein</fullName>
    </submittedName>
</protein>
<proteinExistence type="predicted"/>
<dbReference type="AlphaFoldDB" id="A0A371G637"/>
<feature type="non-terminal residue" evidence="1">
    <location>
        <position position="1"/>
    </location>
</feature>
<accession>A0A371G637</accession>